<dbReference type="InterPro" id="IPR050541">
    <property type="entry name" value="LRR_TM_domain-containing"/>
</dbReference>
<dbReference type="Pfam" id="PF13855">
    <property type="entry name" value="LRR_8"/>
    <property type="match status" value="3"/>
</dbReference>
<evidence type="ECO:0000256" key="3">
    <source>
        <dbReference type="SAM" id="MobiDB-lite"/>
    </source>
</evidence>
<keyword evidence="2" id="KW-0677">Repeat</keyword>
<feature type="signal peptide" evidence="5">
    <location>
        <begin position="1"/>
        <end position="19"/>
    </location>
</feature>
<keyword evidence="1" id="KW-0433">Leucine-rich repeat</keyword>
<dbReference type="AlphaFoldDB" id="A0AAU9UT08"/>
<evidence type="ECO:0000313" key="6">
    <source>
        <dbReference type="EMBL" id="CAH2102784.1"/>
    </source>
</evidence>
<dbReference type="EMBL" id="CAKOGL010000025">
    <property type="protein sequence ID" value="CAH2102784.1"/>
    <property type="molecule type" value="Genomic_DNA"/>
</dbReference>
<dbReference type="InterPro" id="IPR001611">
    <property type="entry name" value="Leu-rich_rpt"/>
</dbReference>
<dbReference type="Proteomes" id="UP001153954">
    <property type="component" value="Unassembled WGS sequence"/>
</dbReference>
<evidence type="ECO:0000256" key="4">
    <source>
        <dbReference type="SAM" id="Phobius"/>
    </source>
</evidence>
<name>A0AAU9UT08_EUPED</name>
<proteinExistence type="predicted"/>
<keyword evidence="5" id="KW-0732">Signal</keyword>
<dbReference type="Gene3D" id="3.80.10.10">
    <property type="entry name" value="Ribonuclease Inhibitor"/>
    <property type="match status" value="3"/>
</dbReference>
<keyword evidence="4" id="KW-0472">Membrane</keyword>
<dbReference type="SMART" id="SM00369">
    <property type="entry name" value="LRR_TYP"/>
    <property type="match status" value="6"/>
</dbReference>
<feature type="chain" id="PRO_5043807183" evidence="5">
    <location>
        <begin position="20"/>
        <end position="493"/>
    </location>
</feature>
<keyword evidence="4" id="KW-1133">Transmembrane helix</keyword>
<dbReference type="InterPro" id="IPR032675">
    <property type="entry name" value="LRR_dom_sf"/>
</dbReference>
<feature type="region of interest" description="Disordered" evidence="3">
    <location>
        <begin position="452"/>
        <end position="475"/>
    </location>
</feature>
<organism evidence="6 7">
    <name type="scientific">Euphydryas editha</name>
    <name type="common">Edith's checkerspot</name>
    <dbReference type="NCBI Taxonomy" id="104508"/>
    <lineage>
        <taxon>Eukaryota</taxon>
        <taxon>Metazoa</taxon>
        <taxon>Ecdysozoa</taxon>
        <taxon>Arthropoda</taxon>
        <taxon>Hexapoda</taxon>
        <taxon>Insecta</taxon>
        <taxon>Pterygota</taxon>
        <taxon>Neoptera</taxon>
        <taxon>Endopterygota</taxon>
        <taxon>Lepidoptera</taxon>
        <taxon>Glossata</taxon>
        <taxon>Ditrysia</taxon>
        <taxon>Papilionoidea</taxon>
        <taxon>Nymphalidae</taxon>
        <taxon>Nymphalinae</taxon>
        <taxon>Euphydryas</taxon>
    </lineage>
</organism>
<gene>
    <name evidence="6" type="ORF">EEDITHA_LOCUS17367</name>
</gene>
<evidence type="ECO:0000313" key="7">
    <source>
        <dbReference type="Proteomes" id="UP001153954"/>
    </source>
</evidence>
<dbReference type="PROSITE" id="PS51450">
    <property type="entry name" value="LRR"/>
    <property type="match status" value="1"/>
</dbReference>
<evidence type="ECO:0000256" key="2">
    <source>
        <dbReference type="ARBA" id="ARBA00022737"/>
    </source>
</evidence>
<evidence type="ECO:0000256" key="1">
    <source>
        <dbReference type="ARBA" id="ARBA00022614"/>
    </source>
</evidence>
<dbReference type="SUPFAM" id="SSF52058">
    <property type="entry name" value="L domain-like"/>
    <property type="match status" value="1"/>
</dbReference>
<dbReference type="GO" id="GO:0005886">
    <property type="term" value="C:plasma membrane"/>
    <property type="evidence" value="ECO:0007669"/>
    <property type="project" value="TreeGrafter"/>
</dbReference>
<accession>A0AAU9UT08</accession>
<dbReference type="PANTHER" id="PTHR24369">
    <property type="entry name" value="ANTIGEN BSP, PUTATIVE-RELATED"/>
    <property type="match status" value="1"/>
</dbReference>
<keyword evidence="7" id="KW-1185">Reference proteome</keyword>
<protein>
    <submittedName>
        <fullName evidence="6">Uncharacterized protein</fullName>
    </submittedName>
</protein>
<reference evidence="6" key="1">
    <citation type="submission" date="2022-03" db="EMBL/GenBank/DDBJ databases">
        <authorList>
            <person name="Tunstrom K."/>
        </authorList>
    </citation>
    <scope>NUCLEOTIDE SEQUENCE</scope>
</reference>
<sequence length="493" mass="56211">MELFIVSLWLWQLPAMVLSATSLEFQDQRDDSCLTYVHDSLLHIDCSDRGLTDLPEGLDTNAQVLLLANNNFATFPSQLEKFSKVEVMDLSGNLLSSSLPAYFQDWNQLTILNLSHNNYDSWLNSVYTFNFIKLDLSKNKINHIDEEAFIRMPRLYLLELSENRLYDILPRIFQQATSLEVLILSRNYFSVVPHFESASLKNLHLSNCQITSFDKNSLKGMPSLLEIDLSINQIETIPDHLASNSLQELDLSYNEIEKLTDSTFSMLPHLAVLNLRGNGFREVWSTSHFASNPFLREVHVKGNRWSCDGFSVNLLLTYEFLTKEPPKVFDKASLICYSPSNVTQMSWQQAYIRTWHADGGSMSSYTIGAVVFGMVIGIILTSFVCRLLMSKNKPVPPRPTSETIVLNGDAIQPRPDSVVLRVPLREDLPPTYDEALLLSTLNSSFRSLPDFIDESDNRERGNRRSRSIGDLTETRPRLDRRSVRQTAVEVRLN</sequence>
<keyword evidence="4" id="KW-0812">Transmembrane</keyword>
<dbReference type="PANTHER" id="PTHR24369:SF211">
    <property type="entry name" value="LEUCINE-RICH REPEAT-CONTAINING PROTEIN 15-LIKE"/>
    <property type="match status" value="1"/>
</dbReference>
<comment type="caution">
    <text evidence="6">The sequence shown here is derived from an EMBL/GenBank/DDBJ whole genome shotgun (WGS) entry which is preliminary data.</text>
</comment>
<feature type="transmembrane region" description="Helical" evidence="4">
    <location>
        <begin position="365"/>
        <end position="389"/>
    </location>
</feature>
<dbReference type="InterPro" id="IPR003591">
    <property type="entry name" value="Leu-rich_rpt_typical-subtyp"/>
</dbReference>
<evidence type="ECO:0000256" key="5">
    <source>
        <dbReference type="SAM" id="SignalP"/>
    </source>
</evidence>